<dbReference type="InterPro" id="IPR012334">
    <property type="entry name" value="Pectin_lyas_fold"/>
</dbReference>
<dbReference type="Gene3D" id="2.160.20.10">
    <property type="entry name" value="Single-stranded right-handed beta-helix, Pectin lyase-like"/>
    <property type="match status" value="1"/>
</dbReference>
<proteinExistence type="predicted"/>
<dbReference type="InterPro" id="IPR008638">
    <property type="entry name" value="FhaB/CdiA-like_TPS"/>
</dbReference>
<comment type="subcellular location">
    <subcellularLocation>
        <location evidence="1">Secreted</location>
    </subcellularLocation>
</comment>
<reference evidence="5 6" key="1">
    <citation type="submission" date="2006-07" db="EMBL/GenBank/DDBJ databases">
        <title>Annotation of the draft genome assembly of Chlorobium ferroxidans DSM 13031.</title>
        <authorList>
            <consortium name="US DOE Joint Genome Institute (JGI-ORNL)"/>
            <person name="Larimer F."/>
            <person name="Land M."/>
            <person name="Hauser L."/>
        </authorList>
    </citation>
    <scope>NUCLEOTIDE SEQUENCE [LARGE SCALE GENOMIC DNA]</scope>
    <source>
        <strain evidence="5 6">DSM 13031</strain>
    </source>
</reference>
<dbReference type="Proteomes" id="UP000004162">
    <property type="component" value="Unassembled WGS sequence"/>
</dbReference>
<dbReference type="Gene3D" id="2.160.20.20">
    <property type="match status" value="2"/>
</dbReference>
<dbReference type="PANTHER" id="PTHR12338">
    <property type="entry name" value="AUTOTRANSPORTER"/>
    <property type="match status" value="1"/>
</dbReference>
<dbReference type="InterPro" id="IPR011050">
    <property type="entry name" value="Pectin_lyase_fold/virulence"/>
</dbReference>
<dbReference type="SMART" id="SM00912">
    <property type="entry name" value="Haemagg_act"/>
    <property type="match status" value="1"/>
</dbReference>
<sequence length="4179" mass="400795">MIFAEYFMSAFLSEGTLYNKALFLLMGRRQRVVLIHESRLHPHVNRIFNIIWSKTKERWIVVSEKVKTNGGVPKSRLKSLAVLIALFASGQMAYGLDPGALPSGGVITYGGGSITTSSNRMTVDQSTPQMIANWQSFNIGANAGVRFNQPNSSSAALNRISDQNPTQIMGSLSANGRVFLLNPSGIIFGTSARVDVGGLVASSLNMLDSDFLSGRYRLSNSGTAGKVLNQGNITAMPGGVVALIAPKVTNEGTITAPGGSVALAAGNQVSLDFYGDGLITLTVDQGAVDALAENKGLIKADGGRVIMTAKAANALVQSVVNNSGIIETASLQSRAGRIILDAEGGMTTVAGRVDASSPDGNGGSVIATGDRVLVKDGAHLTASGATGGGEVLVGGSWQNSDSSVRQASGTIVEQGALLEASAIDTGNGGTVVAWSDVTNPNSVTRAHGTFEAKGGVNGGDGGRIETSGHWLDTAGSKGGASAIRGAAGLWLFDPYNVTITTASANGTWGGANPDIWTPGATGSTILNSDITSRLDAGTNVTVTTTTSGAGSEAGNITVESAISTGTTAGTRTLTLTADGSIAVNAAIGNTTGTLNLTMNANGGSISGTGVLSGLGTTTFNVGSGSGTYSGVISKTTLVKSGAGTLVLSGANSYTGTTTISAGALRAINATALGTTATGTTVASGAALELAGGIVIDSETLSLNGTGISSGGALRNISSDNSYTGAITLAAAARINSDSGTLTLGSISAGALGSTFGGAGSVTVPGQITGTTSTLTKDGTGTLTLSGANTYTGLTTVGAGTLKLGATGDGTNTPLGTTAGATSITAGATLDLNGFTLGTAEGLTLRGTGVGGTAGALTNSSGTAATYSGLITLGAASTIVAQSGNIILSNTGTIGGATFGLTLDGSATGSSIASIIGTGTGTLTKAGTGIWTLTGANTYTGATTINDGGVILTGAGTATGSAFTINTGGRLTLDNTDTNNADRFGDSKALTLNGGELVFAGSKSTNASESIGALTLTSGSSTVTLNPDLLSQGSGGSTILTFASVARTAGATVLFRGTNLGATAGAGATNIMVTTPAGLGLVGGNSSQVIKPIVPYATGDTNAAGSGMGFVTYNIDPASNAANTTGIRPLDLTNEYAVAAATGVNLKIASSASPNASYTINSLLLTGGSTYTIGSSAPAKTLTISSGSIFSASGAANTITGFTTPDLLAFGAVEAKIFTVGNLSLSTAQATGTAGLTKSGAGTLTLLSTNQYTGTTTIADGTLAYGVTNAISTGAVTVNGRAAVLDLGTYSDTVGAVTLTNGTITGSSGVLSGSSYAINNSYGTTNVSAVLGGAVALTKSGAGTLNLSGLNSYTGLTTISGGKLAYGISDALAGGAVTVNGAGAVLDLGSYSDTVGVVTLTNGSITGTTGVLIGSSYSINNSTTGTATISAILGGAGSLTKSGTGRLTLSGANSYSGLTTISGGALRASHATALGTTDAGTTVASGAALELEGSIVIVGESLGLSGTGISSGGALRNISGDNSYTGAITLAAAARINSDSGTLTLDSITAGTSGSTFGGAGNVTVANQITGTTTSSTLTKDGAGTLTLSGANTYEGVTTISVGTLKLGGGGDGTNTPLGTTAGRTVVASGATLDLNGYTLGTAEELTLNGTGISAGGALKNSSAIAATYSGLITLAGASSIVANNGSINLTNPGEITGATFGLTLGGTATGSTLASIIGTTTGSVIKAGTGRWTLTGANSYAGVTTISAGALRASNATALGTTAAGTTVTSGAALELSGGIVIGAEALSLNGTGISSGGALQNISGENSYAGAVTLAGDTQINSDSGSLTLDVVSGNGITGTNRTLTVVAGGGNVTIADPIVTGTGGLTKSGAGTLTLSGVNTYTGITTVSAGTLAYGITNALASGGVTVNGSGAVLDIGGYSDTVGAVTLTNGTITGSTGVLSGSSYVINNASGTVNISAILGGAGTLTKSGAGTLTLSGANVYTGATSLSGGTLKAGVVSVANTSGAFGNNSAITLSNIAGVVLDITDFNTQIGSLTGGGTTGGNVTLGGATLTIGGNNSSPAVYGGVLSGTGGITKIGTGTLTLGGINTYTGQTTITLGTLSIGAGSTTGSLFDSGLLVNNGALLFNRSNAIAYGGVISGSGTLTKAGAGTLTLSGANSYTGATSVSGGTLKAGVASVASTSGTFGNNSAITLSNTAGVALDITGYDTQIGSLTGGGTTGGNVTLGGATLTIGGNDSSPAVYGGVLSGTGGITKIGTGTLTLGGINTYTGQTTISEGMLSLNATGTIAPSSGVSNDGTFTIAGAKTIDSMTGTGGTTLGANILTIGDATGSSSTYSGVLSGTGGITKAGAGTLTLSGANSYTGATSVSGGTLKAGVASVANTSGAFGNNSAITLSNIAGVVLDITGNDTQIGSLTGGGTTGGNVTLGDETLTIGGNNSSPAVYGGVLSGIGGITKIGTGTLTLGGINTYTGQTTITLGTLSLNATGTIALSSGVSNDGTVTIAGAKTIDSMTGAGGTTLGANILTIGDATGSSSTYSGVLSGTGGITKAGTGTLTLSGVNLYTGLTTVSGGTLAYGITNALASGAVTVNGSGAVLDIGGYSDTVGAVTLTNGSISGTTGVLTGSSYVINNASGTVNISAILGGAGTLTKSGAGTLTLSGANSYSGATSVSGGTLKAGVASVANTSGAFGNNSAVTLSNTAGVVLDITDFNTQIGSLTGGGTTGGNVTLGDETLTIGGNNSSPAVYGGVLSGTGGITKIGTGTLTLGGINTYTGQTTITLGTLSLNATGTIALSSGVSNDGTFTIAGAKTIDSMTGAGGTTLGANILTIGDATGSSSTYSGVLSGTGGITKAGAGTLTLSGVNLYTGLTTVSGGTLAYGINNALSTGGVTVSGGGKLNLDTYSDSVGAVTLTDGSITGTGTATLTSTSGFTVSNGAISAVLGGAVNMTKTGTGTVTLSGVNTYTGVTTINAGVLSVGTIGNGGVAGNLGAATNVAANLVFGGGTLQYTGATASTNRAFTLTTGTSSSIDVTANNLTITGIGANTTGALTKSGAGTLTLGAANLFTGLTTISGGTLAYGVANALSTGGVTVSGGGTLNLDTYSDSVGAVTLTDGSITGTGTATLTSTSGFTVSNGAVSAKLAGTVPLTKTGSGTVTLSGANTYTGVTTINAGVLSVGTIGNGGVAGNLGAATNVAANLVLGGGTLQYTGSTASTNRAFTLTTGTSSTIDVTANNLTISGIGANTTGALTKSGAGTLTLSGANLFTGLTTISGGTLAYGITNALASGGVTVNGSGAVLDIGGYSDTVGAVTLTNGAITGTTGVLSGTGYTVSDGTVSAKLAGAVLLTKTGTGTVTLSGANTYSGGTTLSGGTLSLGSSGAIGSSGSISFDGGALQFSSGNTTDYSSRFSSAASQAYSIDTNGQDVTLATLLSSNGGTLTKSGSGTLTLSGANSYTGLTTVSAGTLKLGSAGGATNTPLGTTDAGTVVLNGATLDLNGFTLGTAESVTINGTGVGGTAGALANSSTSPVLYSGSIILGSSSTIVSSGNFTASGVVTGTAGTLTLDAGTSGDIVFTNTANDFSTVAVTSARAVSLIDANALTLSGINAYGTVDVSTLSGDLTVTGNLSTTDGSATAIRLNAGKSALAGTATGGNIILSGTPSITVGAGGIASFYTGSISGSTGLSALVGTGTGRFRYNSDESASNYTTALSSGKNAIYREQPTVTVKADNESKTYGTAPSLTYTLSGEANGDTDGQILSGVGIGVGGTTSTSGNYVAGSHTLTPSGATSLIGYALSYSTGTLTVAQKALTISGITASNKEYDGTTAATLVTSTLTKTGLVSGDILTLSSSGMFGDKNVATGKTVTLSSSYGGADAGNYALTSQQSANADITKANLTVTATDVTKKYGEVPSLTRFTNSTLKNSETIGSVTLKSAGTAASASVAGSPYSIVASDAAGGTFSPDNYTISYVDGQLRVEGSSQTTVVPVIFLPTSGFSIVPSGVSMLFPASPIQNLIVSGTVASASSSGGVGVATVDTPTGALSEMNGGEVLTAGSSNETVNAAMSGESSTSDISQASLPLSGLSSANDTPAPFTGMITVFIGGKQVRQTANAAIPLPDNVMKGLSRGSGNEKVTLDNGSPLPSWLKYDSSSRSFRIISKPDNSFRIKIRIQDKKRSWIMDLSSS</sequence>
<keyword evidence="3" id="KW-0732">Signal</keyword>
<evidence type="ECO:0000256" key="2">
    <source>
        <dbReference type="ARBA" id="ARBA00022525"/>
    </source>
</evidence>
<dbReference type="NCBIfam" id="TIGR02601">
    <property type="entry name" value="autotrns_rpt"/>
    <property type="match status" value="25"/>
</dbReference>
<dbReference type="EMBL" id="AASE01000005">
    <property type="protein sequence ID" value="EAT59373.1"/>
    <property type="molecule type" value="Genomic_DNA"/>
</dbReference>
<evidence type="ECO:0000256" key="1">
    <source>
        <dbReference type="ARBA" id="ARBA00004613"/>
    </source>
</evidence>
<evidence type="ECO:0000313" key="6">
    <source>
        <dbReference type="Proteomes" id="UP000004162"/>
    </source>
</evidence>
<dbReference type="SMART" id="SM00710">
    <property type="entry name" value="PbH1"/>
    <property type="match status" value="13"/>
</dbReference>
<comment type="caution">
    <text evidence="5">The sequence shown here is derived from an EMBL/GenBank/DDBJ whole genome shotgun (WGS) entry which is preliminary data.</text>
</comment>
<gene>
    <name evidence="5" type="ORF">CferDRAFT_1521</name>
</gene>
<evidence type="ECO:0000256" key="3">
    <source>
        <dbReference type="ARBA" id="ARBA00022729"/>
    </source>
</evidence>
<organism evidence="5 6">
    <name type="scientific">Chlorobium ferrooxidans DSM 13031</name>
    <dbReference type="NCBI Taxonomy" id="377431"/>
    <lineage>
        <taxon>Bacteria</taxon>
        <taxon>Pseudomonadati</taxon>
        <taxon>Chlorobiota</taxon>
        <taxon>Chlorobiia</taxon>
        <taxon>Chlorobiales</taxon>
        <taxon>Chlorobiaceae</taxon>
        <taxon>Chlorobium/Pelodictyon group</taxon>
        <taxon>Chlorobium</taxon>
    </lineage>
</organism>
<dbReference type="PANTHER" id="PTHR12338:SF8">
    <property type="entry name" value="HEME_HEMOPEXIN-BINDING PROTEIN"/>
    <property type="match status" value="1"/>
</dbReference>
<dbReference type="GO" id="GO:0005576">
    <property type="term" value="C:extracellular region"/>
    <property type="evidence" value="ECO:0007669"/>
    <property type="project" value="UniProtKB-SubCell"/>
</dbReference>
<dbReference type="InterPro" id="IPR012332">
    <property type="entry name" value="Autotransporter_pectin_lyase_C"/>
</dbReference>
<dbReference type="Pfam" id="PF12951">
    <property type="entry name" value="PATR"/>
    <property type="match status" value="25"/>
</dbReference>
<feature type="domain" description="Filamentous haemagglutinin FhaB/tRNA nuclease CdiA-like TPS" evidence="4">
    <location>
        <begin position="98"/>
        <end position="210"/>
    </location>
</feature>
<dbReference type="SUPFAM" id="SSF51126">
    <property type="entry name" value="Pectin lyase-like"/>
    <property type="match status" value="10"/>
</dbReference>
<evidence type="ECO:0000259" key="4">
    <source>
        <dbReference type="SMART" id="SM00912"/>
    </source>
</evidence>
<dbReference type="InterPro" id="IPR050909">
    <property type="entry name" value="Bact_Autotransporter_VF"/>
</dbReference>
<accession>Q0YSM3</accession>
<evidence type="ECO:0000313" key="5">
    <source>
        <dbReference type="EMBL" id="EAT59373.1"/>
    </source>
</evidence>
<dbReference type="InterPro" id="IPR013425">
    <property type="entry name" value="Autotrns_rpt"/>
</dbReference>
<keyword evidence="6" id="KW-1185">Reference proteome</keyword>
<dbReference type="NCBIfam" id="TIGR01901">
    <property type="entry name" value="adhes_NPXG"/>
    <property type="match status" value="1"/>
</dbReference>
<protein>
    <submittedName>
        <fullName evidence="5">Polymorphic membrane protein, Chlamydia:Haemagluttinin:Filamentous haemagglutinin-like</fullName>
    </submittedName>
</protein>
<keyword evidence="2" id="KW-0964">Secreted</keyword>
<reference evidence="5 6" key="2">
    <citation type="submission" date="2006-07" db="EMBL/GenBank/DDBJ databases">
        <title>Sequencing of the draft genome and assembly of Chlorobium ferroxidans DSM 13031.</title>
        <authorList>
            <consortium name="US DOE Joint Genome Institute (JGI-PGF)"/>
            <person name="Copeland A."/>
            <person name="Lucas S."/>
            <person name="Lapidus A."/>
            <person name="Barry K."/>
            <person name="Glavina del Rio T."/>
            <person name="Dalin E."/>
            <person name="Tice H."/>
            <person name="Bruce D."/>
            <person name="Pitluck S."/>
            <person name="Richardson P."/>
        </authorList>
    </citation>
    <scope>NUCLEOTIDE SEQUENCE [LARGE SCALE GENOMIC DNA]</scope>
    <source>
        <strain evidence="5 6">DSM 13031</strain>
    </source>
</reference>
<name>Q0YSM3_9CHLB</name>
<dbReference type="InterPro" id="IPR006626">
    <property type="entry name" value="PbH1"/>
</dbReference>